<accession>A0A2K3NZ26</accession>
<reference evidence="1 2" key="2">
    <citation type="journal article" date="2017" name="Front. Plant Sci.">
        <title>Gene Classification and Mining of Molecular Markers Useful in Red Clover (Trifolium pratense) Breeding.</title>
        <authorList>
            <person name="Istvanek J."/>
            <person name="Dluhosova J."/>
            <person name="Dluhos P."/>
            <person name="Patkova L."/>
            <person name="Nedelnik J."/>
            <person name="Repkova J."/>
        </authorList>
    </citation>
    <scope>NUCLEOTIDE SEQUENCE [LARGE SCALE GENOMIC DNA]</scope>
    <source>
        <strain evidence="2">cv. Tatra</strain>
        <tissue evidence="1">Young leaves</tissue>
    </source>
</reference>
<dbReference type="EMBL" id="ASHM01002417">
    <property type="protein sequence ID" value="PNY08292.1"/>
    <property type="molecule type" value="Genomic_DNA"/>
</dbReference>
<sequence>MYERELDMHDRGGVAGFAMCLCASVKLRSDCDTDTTFKTTPHMYKLNFTRGTKVFKVKANEIPMNLFVFMPFQDILACVKEDRLLDVIGHVVEKDVIKEIEKNGKISKVMDTTLEDLE</sequence>
<dbReference type="AlphaFoldDB" id="A0A2K3NZ26"/>
<gene>
    <name evidence="1" type="ORF">L195_g004811</name>
</gene>
<comment type="caution">
    <text evidence="1">The sequence shown here is derived from an EMBL/GenBank/DDBJ whole genome shotgun (WGS) entry which is preliminary data.</text>
</comment>
<reference evidence="1 2" key="1">
    <citation type="journal article" date="2014" name="Am. J. Bot.">
        <title>Genome assembly and annotation for red clover (Trifolium pratense; Fabaceae).</title>
        <authorList>
            <person name="Istvanek J."/>
            <person name="Jaros M."/>
            <person name="Krenek A."/>
            <person name="Repkova J."/>
        </authorList>
    </citation>
    <scope>NUCLEOTIDE SEQUENCE [LARGE SCALE GENOMIC DNA]</scope>
    <source>
        <strain evidence="2">cv. Tatra</strain>
        <tissue evidence="1">Young leaves</tissue>
    </source>
</reference>
<dbReference type="InterPro" id="IPR012340">
    <property type="entry name" value="NA-bd_OB-fold"/>
</dbReference>
<protein>
    <submittedName>
        <fullName evidence="1">Replication factor A protein</fullName>
    </submittedName>
</protein>
<dbReference type="Gene3D" id="2.40.50.140">
    <property type="entry name" value="Nucleic acid-binding proteins"/>
    <property type="match status" value="1"/>
</dbReference>
<organism evidence="1 2">
    <name type="scientific">Trifolium pratense</name>
    <name type="common">Red clover</name>
    <dbReference type="NCBI Taxonomy" id="57577"/>
    <lineage>
        <taxon>Eukaryota</taxon>
        <taxon>Viridiplantae</taxon>
        <taxon>Streptophyta</taxon>
        <taxon>Embryophyta</taxon>
        <taxon>Tracheophyta</taxon>
        <taxon>Spermatophyta</taxon>
        <taxon>Magnoliopsida</taxon>
        <taxon>eudicotyledons</taxon>
        <taxon>Gunneridae</taxon>
        <taxon>Pentapetalae</taxon>
        <taxon>rosids</taxon>
        <taxon>fabids</taxon>
        <taxon>Fabales</taxon>
        <taxon>Fabaceae</taxon>
        <taxon>Papilionoideae</taxon>
        <taxon>50 kb inversion clade</taxon>
        <taxon>NPAAA clade</taxon>
        <taxon>Hologalegina</taxon>
        <taxon>IRL clade</taxon>
        <taxon>Trifolieae</taxon>
        <taxon>Trifolium</taxon>
    </lineage>
</organism>
<evidence type="ECO:0000313" key="2">
    <source>
        <dbReference type="Proteomes" id="UP000236291"/>
    </source>
</evidence>
<proteinExistence type="predicted"/>
<dbReference type="Proteomes" id="UP000236291">
    <property type="component" value="Unassembled WGS sequence"/>
</dbReference>
<name>A0A2K3NZ26_TRIPR</name>
<evidence type="ECO:0000313" key="1">
    <source>
        <dbReference type="EMBL" id="PNY08292.1"/>
    </source>
</evidence>